<dbReference type="RefSeq" id="WP_156229807.1">
    <property type="nucleotide sequence ID" value="NZ_CP046455.1"/>
</dbReference>
<dbReference type="KEGG" id="cok:COCCU_01280"/>
<keyword evidence="2" id="KW-1185">Reference proteome</keyword>
<proteinExistence type="predicted"/>
<organism evidence="1 2">
    <name type="scientific">Corynebacterium occultum</name>
    <dbReference type="NCBI Taxonomy" id="2675219"/>
    <lineage>
        <taxon>Bacteria</taxon>
        <taxon>Bacillati</taxon>
        <taxon>Actinomycetota</taxon>
        <taxon>Actinomycetes</taxon>
        <taxon>Mycobacteriales</taxon>
        <taxon>Corynebacteriaceae</taxon>
        <taxon>Corynebacterium</taxon>
    </lineage>
</organism>
<name>A0A6B8W8C5_9CORY</name>
<dbReference type="InterPro" id="IPR023869">
    <property type="entry name" value="tRNA_Adeno_NH3ase_assoc_put"/>
</dbReference>
<dbReference type="NCBIfam" id="TIGR03941">
    <property type="entry name" value="tRNA_deam_assoc"/>
    <property type="match status" value="1"/>
</dbReference>
<protein>
    <recommendedName>
        <fullName evidence="3">tRNA adenosine deaminase-associated protein</fullName>
    </recommendedName>
</protein>
<reference evidence="1 2" key="1">
    <citation type="submission" date="2019-11" db="EMBL/GenBank/DDBJ databases">
        <title>Complete genome sequence of Corynebacterium kalinowskii 1959, a novel Corynebacterium species isolated from soil of a small paddock in Vilsendorf, Germany.</title>
        <authorList>
            <person name="Schaffert L."/>
            <person name="Ruwe M."/>
            <person name="Milse J."/>
            <person name="Hanuschka K."/>
            <person name="Ortseifen V."/>
            <person name="Droste J."/>
            <person name="Brandt D."/>
            <person name="Schlueter L."/>
            <person name="Kutter Y."/>
            <person name="Vinke S."/>
            <person name="Viehoefer P."/>
            <person name="Jacob L."/>
            <person name="Luebke N.-C."/>
            <person name="Schulte-Berndt E."/>
            <person name="Hain C."/>
            <person name="Linder M."/>
            <person name="Schmidt P."/>
            <person name="Wollenschlaeger L."/>
            <person name="Luttermann T."/>
            <person name="Thieme E."/>
            <person name="Hassa J."/>
            <person name="Haak M."/>
            <person name="Wittchen M."/>
            <person name="Mentz A."/>
            <person name="Persicke M."/>
            <person name="Busche T."/>
            <person name="Ruckert C."/>
        </authorList>
    </citation>
    <scope>NUCLEOTIDE SEQUENCE [LARGE SCALE GENOMIC DNA]</scope>
    <source>
        <strain evidence="1 2">2039</strain>
    </source>
</reference>
<evidence type="ECO:0008006" key="3">
    <source>
        <dbReference type="Google" id="ProtNLM"/>
    </source>
</evidence>
<dbReference type="Proteomes" id="UP000424462">
    <property type="component" value="Chromosome"/>
</dbReference>
<evidence type="ECO:0000313" key="2">
    <source>
        <dbReference type="Proteomes" id="UP000424462"/>
    </source>
</evidence>
<accession>A0A6B8W8C5</accession>
<evidence type="ECO:0000313" key="1">
    <source>
        <dbReference type="EMBL" id="QGU06220.1"/>
    </source>
</evidence>
<gene>
    <name evidence="1" type="ORF">COCCU_01280</name>
</gene>
<dbReference type="AlphaFoldDB" id="A0A6B8W8C5"/>
<dbReference type="EMBL" id="CP046455">
    <property type="protein sequence ID" value="QGU06220.1"/>
    <property type="molecule type" value="Genomic_DNA"/>
</dbReference>
<sequence>MNADEYGDSFAVTVTLVDGAWHVRSFDDEFSSLKNSIRQVRTLRSEGPAFAMLCVDEDYFILIRPTPEGSRVLLSDATAAIEDDIAAAALEEINAEIPDLDPDELDEVDPWAEGDFDILADLGLSEEAMGVICDDEEMWPSEQLIRIAEDLNFLEEFADAADLDID</sequence>